<dbReference type="Pfam" id="PF25372">
    <property type="entry name" value="DUF7885"/>
    <property type="match status" value="1"/>
</dbReference>
<dbReference type="InterPro" id="IPR032675">
    <property type="entry name" value="LRR_dom_sf"/>
</dbReference>
<proteinExistence type="predicted"/>
<feature type="domain" description="F-box/LRR-repeat protein 15-like leucin rich repeat" evidence="2">
    <location>
        <begin position="120"/>
        <end position="282"/>
    </location>
</feature>
<name>A0A516IJG6_9ROSI</name>
<dbReference type="CDD" id="cd22159">
    <property type="entry name" value="F-box_AtTIR1-like"/>
    <property type="match status" value="1"/>
</dbReference>
<dbReference type="SMART" id="SM00367">
    <property type="entry name" value="LRR_CC"/>
    <property type="match status" value="6"/>
</dbReference>
<dbReference type="FunFam" id="1.20.1280.50:FF:000005">
    <property type="entry name" value="F-box/LRR-repeat protein 3 isoform X1"/>
    <property type="match status" value="1"/>
</dbReference>
<reference evidence="3" key="1">
    <citation type="journal article" date="2019" name="New Phytol.">
        <title>The long and short of the S-locus in Turnera (Passifloraceae).</title>
        <authorList>
            <person name="Shore J.S."/>
            <person name="Hamam H.J."/>
            <person name="Chafe P.D.J."/>
            <person name="Labonne J.D.J."/>
            <person name="Henning P.M."/>
            <person name="McCubbin A.G."/>
        </authorList>
    </citation>
    <scope>NUCLEOTIDE SEQUENCE</scope>
</reference>
<feature type="domain" description="F-box" evidence="1">
    <location>
        <begin position="33"/>
        <end position="65"/>
    </location>
</feature>
<organism evidence="3">
    <name type="scientific">Turnera subulata</name>
    <dbReference type="NCBI Taxonomy" id="218843"/>
    <lineage>
        <taxon>Eukaryota</taxon>
        <taxon>Viridiplantae</taxon>
        <taxon>Streptophyta</taxon>
        <taxon>Embryophyta</taxon>
        <taxon>Tracheophyta</taxon>
        <taxon>Spermatophyta</taxon>
        <taxon>Magnoliopsida</taxon>
        <taxon>eudicotyledons</taxon>
        <taxon>Gunneridae</taxon>
        <taxon>Pentapetalae</taxon>
        <taxon>rosids</taxon>
        <taxon>fabids</taxon>
        <taxon>Malpighiales</taxon>
        <taxon>Passifloraceae</taxon>
        <taxon>Turnera</taxon>
    </lineage>
</organism>
<dbReference type="FunFam" id="3.80.10.10:FF:001170">
    <property type="entry name" value="Predicted protein"/>
    <property type="match status" value="1"/>
</dbReference>
<dbReference type="Pfam" id="PF12937">
    <property type="entry name" value="F-box-like"/>
    <property type="match status" value="1"/>
</dbReference>
<dbReference type="Gene3D" id="3.80.10.10">
    <property type="entry name" value="Ribonuclease Inhibitor"/>
    <property type="match status" value="2"/>
</dbReference>
<dbReference type="EMBL" id="MK890303">
    <property type="protein sequence ID" value="QDP16923.1"/>
    <property type="molecule type" value="Genomic_DNA"/>
</dbReference>
<dbReference type="GO" id="GO:0019005">
    <property type="term" value="C:SCF ubiquitin ligase complex"/>
    <property type="evidence" value="ECO:0007669"/>
    <property type="project" value="TreeGrafter"/>
</dbReference>
<dbReference type="SUPFAM" id="SSF81383">
    <property type="entry name" value="F-box domain"/>
    <property type="match status" value="1"/>
</dbReference>
<dbReference type="InterPro" id="IPR006553">
    <property type="entry name" value="Leu-rich_rpt_Cys-con_subtyp"/>
</dbReference>
<dbReference type="AlphaFoldDB" id="A0A516IJG6"/>
<dbReference type="PANTHER" id="PTHR13318">
    <property type="entry name" value="PARTNER OF PAIRED, ISOFORM B-RELATED"/>
    <property type="match status" value="1"/>
</dbReference>
<dbReference type="InterPro" id="IPR036047">
    <property type="entry name" value="F-box-like_dom_sf"/>
</dbReference>
<dbReference type="SUPFAM" id="SSF52047">
    <property type="entry name" value="RNI-like"/>
    <property type="match status" value="1"/>
</dbReference>
<accession>A0A516IJG6</accession>
<dbReference type="PANTHER" id="PTHR13318:SF133">
    <property type="entry name" value="F-BOX PROTEIN SKIP2"/>
    <property type="match status" value="1"/>
</dbReference>
<dbReference type="InterPro" id="IPR001810">
    <property type="entry name" value="F-box_dom"/>
</dbReference>
<sequence length="368" mass="39578">MGQSTSTAVPPQFSSPLDLIASSGSLEPRDHTEDIPDECLAYVFQFLGAGDRKRCSLVCRRWLRCFEPLVAGSKNLKVLKLIRCLGDWDKVLETMDGSEFLTEVHLERIQVSDVALNAISKCVNLDILHIVKTADCSNLGLVSVAQNCRQLRKLHIDGWRTNRIGDEGLIAVAKQCPDLQELVLIGVHATHFSLSAIAANCMKLERLALCGSGTIGDGEIACIAEKCVALRKLCIKSCSITDIAIEALAWGCPKLVKVKVKKCKGVSNEAVDWLLVRKASLEVSFDATGVEALDASSSDVGGQESGAEVMEVGHQVALAHGPSTAAGRLAMLRAKLGVFASRNLVGCAFNRRLNSMSMTVAFGKELEG</sequence>
<dbReference type="Gene3D" id="1.20.1280.50">
    <property type="match status" value="1"/>
</dbReference>
<dbReference type="InterPro" id="IPR057207">
    <property type="entry name" value="FBXL15_LRR"/>
</dbReference>
<protein>
    <submittedName>
        <fullName evidence="3">Uncharacterized protein</fullName>
    </submittedName>
</protein>
<evidence type="ECO:0000313" key="3">
    <source>
        <dbReference type="EMBL" id="QDP16923.1"/>
    </source>
</evidence>
<dbReference type="GO" id="GO:0031146">
    <property type="term" value="P:SCF-dependent proteasomal ubiquitin-dependent protein catabolic process"/>
    <property type="evidence" value="ECO:0007669"/>
    <property type="project" value="TreeGrafter"/>
</dbReference>
<evidence type="ECO:0000259" key="2">
    <source>
        <dbReference type="Pfam" id="PF25372"/>
    </source>
</evidence>
<evidence type="ECO:0000259" key="1">
    <source>
        <dbReference type="Pfam" id="PF12937"/>
    </source>
</evidence>